<proteinExistence type="predicted"/>
<gene>
    <name evidence="1" type="ORF">GLOINDRAFT_4414</name>
</gene>
<protein>
    <submittedName>
        <fullName evidence="1">Uncharacterized protein</fullName>
    </submittedName>
</protein>
<accession>U9T905</accession>
<dbReference type="AlphaFoldDB" id="U9T905"/>
<organism evidence="1">
    <name type="scientific">Rhizophagus irregularis (strain DAOM 181602 / DAOM 197198 / MUCL 43194)</name>
    <name type="common">Arbuscular mycorrhizal fungus</name>
    <name type="synonym">Glomus intraradices</name>
    <dbReference type="NCBI Taxonomy" id="747089"/>
    <lineage>
        <taxon>Eukaryota</taxon>
        <taxon>Fungi</taxon>
        <taxon>Fungi incertae sedis</taxon>
        <taxon>Mucoromycota</taxon>
        <taxon>Glomeromycotina</taxon>
        <taxon>Glomeromycetes</taxon>
        <taxon>Glomerales</taxon>
        <taxon>Glomeraceae</taxon>
        <taxon>Rhizophagus</taxon>
    </lineage>
</organism>
<reference evidence="1" key="1">
    <citation type="submission" date="2013-07" db="EMBL/GenBank/DDBJ databases">
        <title>The genome of an arbuscular mycorrhizal fungus provides insights into the evolution of the oldest plant symbiosis.</title>
        <authorList>
            <consortium name="DOE Joint Genome Institute"/>
            <person name="Tisserant E."/>
            <person name="Malbreil M."/>
            <person name="Kuo A."/>
            <person name="Kohler A."/>
            <person name="Symeonidi A."/>
            <person name="Balestrini R."/>
            <person name="Charron P."/>
            <person name="Duensing N."/>
            <person name="Frei-dit-Frey N."/>
            <person name="Gianinazzi-Pearson V."/>
            <person name="Gilbert B."/>
            <person name="Handa Y."/>
            <person name="Hijri M."/>
            <person name="Kaul R."/>
            <person name="Kawaguchi M."/>
            <person name="Krajinski F."/>
            <person name="Lammers P."/>
            <person name="Lapierre D."/>
            <person name="Masclaux F.G."/>
            <person name="Murat C."/>
            <person name="Morin E."/>
            <person name="Ndikumana S."/>
            <person name="Pagni M."/>
            <person name="Petitpierre D."/>
            <person name="Requena N."/>
            <person name="Rosikiewicz P."/>
            <person name="Riley R."/>
            <person name="Saito K."/>
            <person name="San Clemente H."/>
            <person name="Shapiro H."/>
            <person name="van Tuinen D."/>
            <person name="Becard G."/>
            <person name="Bonfante P."/>
            <person name="Paszkowski U."/>
            <person name="Shachar-Hill Y."/>
            <person name="Young J.P."/>
            <person name="Sanders I.R."/>
            <person name="Henrissat B."/>
            <person name="Rensing S.A."/>
            <person name="Grigoriev I.V."/>
            <person name="Corradi N."/>
            <person name="Roux C."/>
            <person name="Martin F."/>
        </authorList>
    </citation>
    <scope>NUCLEOTIDE SEQUENCE</scope>
    <source>
        <strain evidence="1">DAOM 197198</strain>
    </source>
</reference>
<evidence type="ECO:0000313" key="1">
    <source>
        <dbReference type="EMBL" id="ESA04605.1"/>
    </source>
</evidence>
<name>U9T905_RHIID</name>
<dbReference type="EMBL" id="KI294165">
    <property type="protein sequence ID" value="ESA04605.1"/>
    <property type="molecule type" value="Genomic_DNA"/>
</dbReference>
<sequence>MYKKEREKIFAILQPNNNDVLSIIPQKRSYSIFFQTSQVFLASSSSHKEDLQKFYMLLLQLTVSCGWALLWVNKPEAKELFDFLNPFFKLPDRRVLRGDILK</sequence>
<dbReference type="HOGENOM" id="CLU_2278939_0_0_1"/>